<reference evidence="2" key="1">
    <citation type="journal article" date="2023" name="Nat. Plants">
        <title>Single-cell RNA sequencing provides a high-resolution roadmap for understanding the multicellular compartmentation of specialized metabolism.</title>
        <authorList>
            <person name="Sun S."/>
            <person name="Shen X."/>
            <person name="Li Y."/>
            <person name="Li Y."/>
            <person name="Wang S."/>
            <person name="Li R."/>
            <person name="Zhang H."/>
            <person name="Shen G."/>
            <person name="Guo B."/>
            <person name="Wei J."/>
            <person name="Xu J."/>
            <person name="St-Pierre B."/>
            <person name="Chen S."/>
            <person name="Sun C."/>
        </authorList>
    </citation>
    <scope>NUCLEOTIDE SEQUENCE [LARGE SCALE GENOMIC DNA]</scope>
</reference>
<name>A0ACC0AU79_CATRO</name>
<protein>
    <submittedName>
        <fullName evidence="1">Uncharacterized protein</fullName>
    </submittedName>
</protein>
<accession>A0ACC0AU79</accession>
<keyword evidence="2" id="KW-1185">Reference proteome</keyword>
<organism evidence="1 2">
    <name type="scientific">Catharanthus roseus</name>
    <name type="common">Madagascar periwinkle</name>
    <name type="synonym">Vinca rosea</name>
    <dbReference type="NCBI Taxonomy" id="4058"/>
    <lineage>
        <taxon>Eukaryota</taxon>
        <taxon>Viridiplantae</taxon>
        <taxon>Streptophyta</taxon>
        <taxon>Embryophyta</taxon>
        <taxon>Tracheophyta</taxon>
        <taxon>Spermatophyta</taxon>
        <taxon>Magnoliopsida</taxon>
        <taxon>eudicotyledons</taxon>
        <taxon>Gunneridae</taxon>
        <taxon>Pentapetalae</taxon>
        <taxon>asterids</taxon>
        <taxon>lamiids</taxon>
        <taxon>Gentianales</taxon>
        <taxon>Apocynaceae</taxon>
        <taxon>Rauvolfioideae</taxon>
        <taxon>Vinceae</taxon>
        <taxon>Catharanthinae</taxon>
        <taxon>Catharanthus</taxon>
    </lineage>
</organism>
<dbReference type="Proteomes" id="UP001060085">
    <property type="component" value="Linkage Group LG05"/>
</dbReference>
<dbReference type="EMBL" id="CM044705">
    <property type="protein sequence ID" value="KAI5663016.1"/>
    <property type="molecule type" value="Genomic_DNA"/>
</dbReference>
<sequence>MFHMVLISVTPELMPPPRRRQWPPLFLLQRHNRIHFPFLVHNTVYSSHLVDLGVTKKFMSLTDDFVITVNNSVMFKIKSKVFNIHNKRVLLDSTGNPILTLRHKILTAPHIRWMAYKGESKDPTDLLFTAETTSVIQFKSNLNVYLANNKTSEDVCDFKVEGSWSERSCVIYVGKSKTIAARMHLKESAQSYFLGTDTFMITIYPHIDYVLIVALVVILDAINAGYDF</sequence>
<evidence type="ECO:0000313" key="2">
    <source>
        <dbReference type="Proteomes" id="UP001060085"/>
    </source>
</evidence>
<gene>
    <name evidence="1" type="ORF">M9H77_22339</name>
</gene>
<proteinExistence type="predicted"/>
<comment type="caution">
    <text evidence="1">The sequence shown here is derived from an EMBL/GenBank/DDBJ whole genome shotgun (WGS) entry which is preliminary data.</text>
</comment>
<evidence type="ECO:0000313" key="1">
    <source>
        <dbReference type="EMBL" id="KAI5663016.1"/>
    </source>
</evidence>